<evidence type="ECO:0000313" key="3">
    <source>
        <dbReference type="EMBL" id="BET01577.1"/>
    </source>
</evidence>
<feature type="compositionally biased region" description="Low complexity" evidence="1">
    <location>
        <begin position="575"/>
        <end position="809"/>
    </location>
</feature>
<feature type="transmembrane region" description="Helical" evidence="2">
    <location>
        <begin position="237"/>
        <end position="259"/>
    </location>
</feature>
<reference evidence="3 4" key="1">
    <citation type="submission" date="2023-09" db="EMBL/GenBank/DDBJ databases">
        <title>Nesidiocoris tenuis whole genome shotgun sequence.</title>
        <authorList>
            <person name="Shibata T."/>
            <person name="Shimoda M."/>
            <person name="Kobayashi T."/>
            <person name="Uehara T."/>
        </authorList>
    </citation>
    <scope>NUCLEOTIDE SEQUENCE [LARGE SCALE GENOMIC DNA]</scope>
    <source>
        <strain evidence="3 4">Japan</strain>
    </source>
</reference>
<dbReference type="EMBL" id="AP028921">
    <property type="protein sequence ID" value="BET01577.1"/>
    <property type="molecule type" value="Genomic_DNA"/>
</dbReference>
<dbReference type="PANTHER" id="PTHR21143">
    <property type="entry name" value="INVERTEBRATE GUSTATORY RECEPTOR"/>
    <property type="match status" value="1"/>
</dbReference>
<name>A0ABN7BB00_9HEMI</name>
<keyword evidence="2" id="KW-0812">Transmembrane</keyword>
<evidence type="ECO:0000256" key="1">
    <source>
        <dbReference type="SAM" id="MobiDB-lite"/>
    </source>
</evidence>
<feature type="compositionally biased region" description="Pro residues" evidence="1">
    <location>
        <begin position="810"/>
        <end position="821"/>
    </location>
</feature>
<protein>
    <recommendedName>
        <fullName evidence="5">Gustatory receptor</fullName>
    </recommendedName>
</protein>
<evidence type="ECO:0008006" key="5">
    <source>
        <dbReference type="Google" id="ProtNLM"/>
    </source>
</evidence>
<keyword evidence="4" id="KW-1185">Reference proteome</keyword>
<proteinExistence type="predicted"/>
<accession>A0ABN7BB00</accession>
<feature type="region of interest" description="Disordered" evidence="1">
    <location>
        <begin position="474"/>
        <end position="839"/>
    </location>
</feature>
<organism evidence="3 4">
    <name type="scientific">Nesidiocoris tenuis</name>
    <dbReference type="NCBI Taxonomy" id="355587"/>
    <lineage>
        <taxon>Eukaryota</taxon>
        <taxon>Metazoa</taxon>
        <taxon>Ecdysozoa</taxon>
        <taxon>Arthropoda</taxon>
        <taxon>Hexapoda</taxon>
        <taxon>Insecta</taxon>
        <taxon>Pterygota</taxon>
        <taxon>Neoptera</taxon>
        <taxon>Paraneoptera</taxon>
        <taxon>Hemiptera</taxon>
        <taxon>Heteroptera</taxon>
        <taxon>Panheteroptera</taxon>
        <taxon>Cimicomorpha</taxon>
        <taxon>Miridae</taxon>
        <taxon>Dicyphina</taxon>
        <taxon>Nesidiocoris</taxon>
    </lineage>
</organism>
<sequence length="839" mass="93475">MISNPRNARLVSKINQILALLPFNGANKYFDLFYCALWSSFIVGDLIFVHTAQVHCNLGKNRKTFVTMTKFITLKWCSILVAYFFRRKHQNAINASTESIKYSDRIQPMYLENSPADKYLVSMYLKFWLLLLNQVQMQYFLQTRTSYQRHCEIGRVFVTYSINMTFSHAVYDSLVRQFTNVVNDIANRFARLTNHLLENCDFSVEGDEELIEQAIDSAECLTEAADQIHDGYTNINAIIIFNIFTAMITAASTASYRLFQAFVNQQEYLDALNPSIYLGFWLWLLLEITKYPQECEIQARKFRDTIYNRIMIHSNFKLASNTNIINFLGRNKEVKFELFRTIRLDNSLVHAVLATVVGYSVILLQLDGRYNPQIAHQPYGPNFHHQDSNFNPAIFQGIPQSAPFSPDIPSTLNQRIHSSPPIADNHFPQPSIVGAKDSNSTHTALDVQNIDLPPQYESDFLPMKAGSSPYMGQSDPIPDNTGHTPFPSLAIKPPPEPAIAKSPGRTFEGPRAVATSPPNIHKKRPNGMPPWMRAKPPSLEGHEPVDVYGLLLAPPDRITNPPPPDRDYRAPQPSPMQSPQLPSNNRPYQSSPMQSPSSPNNNRPYQSSPMQSPSSPSNNRPYQSSPMQSPSSPNNNRPYQSSPMQSPSSPSNNRPYQSSPMQSPSSPSNTLPHQSSPMQSPSSPTNNRPYQSSPMQSPSSPNNNRPYQSSPMQSPSSPSNNHPFQSSPMQSPSSPTDNHPHQSSPIQSPSSPSNNRPYQSSPKQSPSSPLNNRPYQSSPMQSPSSPTDNHPHQSSPIQSPSSPSTNPLLPSSPMPPVPPDSSPSSAGLPVTLNPRAAAA</sequence>
<feature type="transmembrane region" description="Helical" evidence="2">
    <location>
        <begin position="64"/>
        <end position="85"/>
    </location>
</feature>
<keyword evidence="2" id="KW-1133">Transmembrane helix</keyword>
<keyword evidence="2" id="KW-0472">Membrane</keyword>
<gene>
    <name evidence="3" type="ORF">NTJ_14393</name>
</gene>
<feature type="transmembrane region" description="Helical" evidence="2">
    <location>
        <begin position="32"/>
        <end position="52"/>
    </location>
</feature>
<dbReference type="PANTHER" id="PTHR21143:SF133">
    <property type="entry name" value="GUSTATORY AND PHEROMONE RECEPTOR 32A-RELATED"/>
    <property type="match status" value="1"/>
</dbReference>
<evidence type="ECO:0000256" key="2">
    <source>
        <dbReference type="SAM" id="Phobius"/>
    </source>
</evidence>
<evidence type="ECO:0000313" key="4">
    <source>
        <dbReference type="Proteomes" id="UP001307889"/>
    </source>
</evidence>
<dbReference type="Proteomes" id="UP001307889">
    <property type="component" value="Chromosome 13"/>
</dbReference>